<proteinExistence type="predicted"/>
<dbReference type="NCBIfam" id="TIGR04131">
    <property type="entry name" value="Bac_Flav_CTERM"/>
    <property type="match status" value="1"/>
</dbReference>
<organism evidence="1 2">
    <name type="scientific">Tenacibaculum todarodis</name>
    <dbReference type="NCBI Taxonomy" id="1850252"/>
    <lineage>
        <taxon>Bacteria</taxon>
        <taxon>Pseudomonadati</taxon>
        <taxon>Bacteroidota</taxon>
        <taxon>Flavobacteriia</taxon>
        <taxon>Flavobacteriales</taxon>
        <taxon>Flavobacteriaceae</taxon>
        <taxon>Tenacibaculum</taxon>
    </lineage>
</organism>
<dbReference type="InterPro" id="IPR013783">
    <property type="entry name" value="Ig-like_fold"/>
</dbReference>
<gene>
    <name evidence="1" type="ORF">LPB136_01310</name>
</gene>
<dbReference type="InterPro" id="IPR026341">
    <property type="entry name" value="T9SS_type_B"/>
</dbReference>
<dbReference type="OrthoDB" id="1140688at2"/>
<name>A0A1L3JG22_9FLAO</name>
<accession>A0A1L3JG22</accession>
<dbReference type="EMBL" id="CP018155">
    <property type="protein sequence ID" value="APG64088.1"/>
    <property type="molecule type" value="Genomic_DNA"/>
</dbReference>
<dbReference type="STRING" id="1850252.LPB136_01310"/>
<keyword evidence="2" id="KW-1185">Reference proteome</keyword>
<reference evidence="1 2" key="1">
    <citation type="submission" date="2016-11" db="EMBL/GenBank/DDBJ databases">
        <title>Tenacibaculum sp. LPB0136, isolated from marine environment.</title>
        <authorList>
            <person name="Kim E."/>
            <person name="Yi H."/>
        </authorList>
    </citation>
    <scope>NUCLEOTIDE SEQUENCE [LARGE SCALE GENOMIC DNA]</scope>
    <source>
        <strain evidence="1 2">LPB0136</strain>
    </source>
</reference>
<dbReference type="Proteomes" id="UP000181898">
    <property type="component" value="Chromosome"/>
</dbReference>
<dbReference type="KEGG" id="ten:LPB136_01310"/>
<dbReference type="AlphaFoldDB" id="A0A1L3JG22"/>
<evidence type="ECO:0000313" key="2">
    <source>
        <dbReference type="Proteomes" id="UP000181898"/>
    </source>
</evidence>
<sequence length="590" mass="66113">MRKLLIFITLFSWIKINAQDVQLFSQFGGRLDFTMFGNTMNLQENGFSSICQINTSSSAELTLLPEDEIKSAYLYWAGSGGGDFQVKLNDSIVNATRIFRDTLETRNLNFFSAFADVTEHVLQTGNGNYTLSELDVSDVIADYCPNATNFAGWSILVIYKNDDLELNQINVYDGLQHVPDELNITLDNLNVIDNVGAKIGFLAWEGDRGLSVNESLFVNGNLISNPPLNPGNNAFNGTNSFTGESDLYNMDMDFYDIQNNISAGDTSATVQLTSGQDFVMINTVVTKLNSQLPDATVTIDNVTPLDCSAKIAQLNFTVKNENSTELLPANTSIKIYANSTLLETLQTTEDILIDEFESFETIVTIPTDLLPDFTLTIIVDEENAVLEINDDNNSDSIEISYPEPPNTIELQNLETCNLGFEKGNFNFSETLQFLEENYPPEIEFTFYPSEEDLLAETNAINPIIDYTNNSNPQTIFVKTQDVNTNCYVVNSFEIQTTNCPPTIFNIFSANEDGLNDQFEITGLQNIYTDYQIFIYNRYGKLVFEGNNNKPLWRGKLLNSTENVPSATYYYTLVFNDGKTETITGWVYVGR</sequence>
<evidence type="ECO:0008006" key="3">
    <source>
        <dbReference type="Google" id="ProtNLM"/>
    </source>
</evidence>
<dbReference type="Gene3D" id="2.60.40.10">
    <property type="entry name" value="Immunoglobulins"/>
    <property type="match status" value="1"/>
</dbReference>
<dbReference type="RefSeq" id="WP_072554411.1">
    <property type="nucleotide sequence ID" value="NZ_CP018155.1"/>
</dbReference>
<evidence type="ECO:0000313" key="1">
    <source>
        <dbReference type="EMBL" id="APG64088.1"/>
    </source>
</evidence>
<protein>
    <recommendedName>
        <fullName evidence="3">CARDB domain-containing protein</fullName>
    </recommendedName>
</protein>
<dbReference type="Pfam" id="PF13585">
    <property type="entry name" value="CHU_C"/>
    <property type="match status" value="1"/>
</dbReference>